<dbReference type="EMBL" id="CAATGA010000003">
    <property type="protein sequence ID" value="VNP21693.1"/>
    <property type="molecule type" value="Genomic_DNA"/>
</dbReference>
<evidence type="ECO:0000259" key="4">
    <source>
        <dbReference type="Pfam" id="PF01420"/>
    </source>
</evidence>
<evidence type="ECO:0000313" key="6">
    <source>
        <dbReference type="EMBL" id="VNQ09116.1"/>
    </source>
</evidence>
<comment type="similarity">
    <text evidence="1">Belongs to the type-I restriction system S methylase family.</text>
</comment>
<accession>A0A4J1SQ05</accession>
<evidence type="ECO:0000256" key="1">
    <source>
        <dbReference type="ARBA" id="ARBA00010923"/>
    </source>
</evidence>
<dbReference type="PANTHER" id="PTHR30408">
    <property type="entry name" value="TYPE-1 RESTRICTION ENZYME ECOKI SPECIFICITY PROTEIN"/>
    <property type="match status" value="1"/>
</dbReference>
<dbReference type="InterPro" id="IPR044946">
    <property type="entry name" value="Restrct_endonuc_typeI_TRD_sf"/>
</dbReference>
<dbReference type="InterPro" id="IPR000055">
    <property type="entry name" value="Restrct_endonuc_typeI_TRD"/>
</dbReference>
<evidence type="ECO:0000313" key="5">
    <source>
        <dbReference type="EMBL" id="VNP21693.1"/>
    </source>
</evidence>
<dbReference type="InterPro" id="IPR052021">
    <property type="entry name" value="Type-I_RS_S_subunit"/>
</dbReference>
<keyword evidence="2" id="KW-0680">Restriction system</keyword>
<proteinExistence type="inferred from homology"/>
<dbReference type="EMBL" id="CAATHJ010000031">
    <property type="protein sequence ID" value="VNQ09116.1"/>
    <property type="molecule type" value="Genomic_DNA"/>
</dbReference>
<reference evidence="5" key="1">
    <citation type="submission" date="2019-04" db="EMBL/GenBank/DDBJ databases">
        <authorList>
            <consortium name="Pathogen Informatics"/>
        </authorList>
    </citation>
    <scope>NUCLEOTIDE SEQUENCE</scope>
    <source>
        <strain evidence="5">GPSC156</strain>
        <strain evidence="6">GPSC18</strain>
    </source>
</reference>
<gene>
    <name evidence="5" type="ORF">SAMEA2796746_00852</name>
    <name evidence="6" type="ORF">SAMEA3176126_02125</name>
</gene>
<dbReference type="AlphaFoldDB" id="A0A4J1SQ05"/>
<dbReference type="GO" id="GO:0003677">
    <property type="term" value="F:DNA binding"/>
    <property type="evidence" value="ECO:0007669"/>
    <property type="project" value="UniProtKB-KW"/>
</dbReference>
<dbReference type="GO" id="GO:0009307">
    <property type="term" value="P:DNA restriction-modification system"/>
    <property type="evidence" value="ECO:0007669"/>
    <property type="project" value="UniProtKB-KW"/>
</dbReference>
<feature type="domain" description="Type I restriction modification DNA specificity" evidence="4">
    <location>
        <begin position="36"/>
        <end position="176"/>
    </location>
</feature>
<dbReference type="SUPFAM" id="SSF116734">
    <property type="entry name" value="DNA methylase specificity domain"/>
    <property type="match status" value="1"/>
</dbReference>
<dbReference type="PANTHER" id="PTHR30408:SF12">
    <property type="entry name" value="TYPE I RESTRICTION ENZYME MJAVIII SPECIFICITY SUBUNIT"/>
    <property type="match status" value="1"/>
</dbReference>
<name>A0A4J1SQ05_STREE</name>
<evidence type="ECO:0000256" key="2">
    <source>
        <dbReference type="ARBA" id="ARBA00022747"/>
    </source>
</evidence>
<protein>
    <submittedName>
        <fullName evidence="5">Putative type I RM modification enzyme</fullName>
    </submittedName>
</protein>
<dbReference type="Gene3D" id="3.90.220.20">
    <property type="entry name" value="DNA methylase specificity domains"/>
    <property type="match status" value="1"/>
</dbReference>
<organism evidence="5">
    <name type="scientific">Streptococcus pneumoniae</name>
    <dbReference type="NCBI Taxonomy" id="1313"/>
    <lineage>
        <taxon>Bacteria</taxon>
        <taxon>Bacillati</taxon>
        <taxon>Bacillota</taxon>
        <taxon>Bacilli</taxon>
        <taxon>Lactobacillales</taxon>
        <taxon>Streptococcaceae</taxon>
        <taxon>Streptococcus</taxon>
    </lineage>
</organism>
<dbReference type="Pfam" id="PF01420">
    <property type="entry name" value="Methylase_S"/>
    <property type="match status" value="1"/>
</dbReference>
<dbReference type="RefSeq" id="WP_000461386.1">
    <property type="nucleotide sequence ID" value="NZ_CNZY02000134.1"/>
</dbReference>
<evidence type="ECO:0000256" key="3">
    <source>
        <dbReference type="ARBA" id="ARBA00023125"/>
    </source>
</evidence>
<sequence length="193" mass="21965">MFEEYPDSVFLDTYIKELRAGKSLAGEENNKNKVLKTGAVSYDYFNSSEVKNLPIDYIPLDEHKVEIGDVIISRMNTSELVGAAGYVWAINSDNIYLPDRLWKVILNDRVNPVFLWKLITNEKTKLKIKRISSGTSGSMKNISKSQLLQIRVPFPPLALQNEFADFVALVDKSQFACEIAIKVWRNSLKFSII</sequence>
<keyword evidence="3" id="KW-0238">DNA-binding</keyword>